<feature type="region of interest" description="Disordered" evidence="1">
    <location>
        <begin position="335"/>
        <end position="381"/>
    </location>
</feature>
<keyword evidence="4" id="KW-1185">Reference proteome</keyword>
<name>A0ABW2DV14_9ACTN</name>
<keyword evidence="2" id="KW-1133">Transmembrane helix</keyword>
<reference evidence="4" key="1">
    <citation type="journal article" date="2019" name="Int. J. Syst. Evol. Microbiol.">
        <title>The Global Catalogue of Microorganisms (GCM) 10K type strain sequencing project: providing services to taxonomists for standard genome sequencing and annotation.</title>
        <authorList>
            <consortium name="The Broad Institute Genomics Platform"/>
            <consortium name="The Broad Institute Genome Sequencing Center for Infectious Disease"/>
            <person name="Wu L."/>
            <person name="Ma J."/>
        </authorList>
    </citation>
    <scope>NUCLEOTIDE SEQUENCE [LARGE SCALE GENOMIC DNA]</scope>
    <source>
        <strain evidence="4">JCM 4855</strain>
    </source>
</reference>
<feature type="transmembrane region" description="Helical" evidence="2">
    <location>
        <begin position="88"/>
        <end position="111"/>
    </location>
</feature>
<dbReference type="EMBL" id="JBHSYM010000006">
    <property type="protein sequence ID" value="MFC7010834.1"/>
    <property type="molecule type" value="Genomic_DNA"/>
</dbReference>
<feature type="compositionally biased region" description="Basic and acidic residues" evidence="1">
    <location>
        <begin position="362"/>
        <end position="381"/>
    </location>
</feature>
<feature type="transmembrane region" description="Helical" evidence="2">
    <location>
        <begin position="123"/>
        <end position="140"/>
    </location>
</feature>
<dbReference type="PANTHER" id="PTHR36840:SF1">
    <property type="entry name" value="BLL5714 PROTEIN"/>
    <property type="match status" value="1"/>
</dbReference>
<dbReference type="RefSeq" id="WP_229881679.1">
    <property type="nucleotide sequence ID" value="NZ_BMWA01000038.1"/>
</dbReference>
<comment type="caution">
    <text evidence="3">The sequence shown here is derived from an EMBL/GenBank/DDBJ whole genome shotgun (WGS) entry which is preliminary data.</text>
</comment>
<dbReference type="Proteomes" id="UP001596409">
    <property type="component" value="Unassembled WGS sequence"/>
</dbReference>
<keyword evidence="2" id="KW-0812">Transmembrane</keyword>
<proteinExistence type="predicted"/>
<gene>
    <name evidence="3" type="ORF">ACFQMH_03765</name>
</gene>
<feature type="transmembrane region" description="Helical" evidence="2">
    <location>
        <begin position="284"/>
        <end position="305"/>
    </location>
</feature>
<evidence type="ECO:0000313" key="3">
    <source>
        <dbReference type="EMBL" id="MFC7010834.1"/>
    </source>
</evidence>
<keyword evidence="2" id="KW-0472">Membrane</keyword>
<evidence type="ECO:0000256" key="2">
    <source>
        <dbReference type="SAM" id="Phobius"/>
    </source>
</evidence>
<feature type="transmembrane region" description="Helical" evidence="2">
    <location>
        <begin position="36"/>
        <end position="58"/>
    </location>
</feature>
<organism evidence="3 4">
    <name type="scientific">Streptomyces viridiviolaceus</name>
    <dbReference type="NCBI Taxonomy" id="68282"/>
    <lineage>
        <taxon>Bacteria</taxon>
        <taxon>Bacillati</taxon>
        <taxon>Actinomycetota</taxon>
        <taxon>Actinomycetes</taxon>
        <taxon>Kitasatosporales</taxon>
        <taxon>Streptomycetaceae</taxon>
        <taxon>Streptomyces</taxon>
    </lineage>
</organism>
<sequence length="381" mass="41181">MSPLELFFDLIFVFAVSQPSHHLVDHLTWRGGAETAVLLVGAFGTWAFTSFAATLLDIDLPRTRLTVIVVMGLGLSMNAAISRAFTTAAWLFVVPLLLIMVGVQAPASLAAPSAGIRHHYQRGLVWTAVSAPLWVTGAAVSPGPRLWWWAAAPLIDLTGTWLAHPLPGRVLRSAHLAFDASTCSNGSGSSSSCCSARRFLTTGTTISDATVDLSTVEAFVALVCLWAVYFGGGEDVVAVHVGTSSAPIRSVRWGINVTYCALAALVAVVVGSELVISHPHDHTTTALALLLFGALLLPRLPGLVLPRHHRPRLDRTPPLRYRLRSCRRRRTLAALPGLPRPSRRDPGGCRRRALPRPPRTGRRAEGRARRHSAMRDGVRRD</sequence>
<dbReference type="InterPro" id="IPR010640">
    <property type="entry name" value="Low_temperature_requirement_A"/>
</dbReference>
<accession>A0ABW2DV14</accession>
<feature type="transmembrane region" description="Helical" evidence="2">
    <location>
        <begin position="65"/>
        <end position="82"/>
    </location>
</feature>
<dbReference type="PANTHER" id="PTHR36840">
    <property type="entry name" value="BLL5714 PROTEIN"/>
    <property type="match status" value="1"/>
</dbReference>
<feature type="transmembrane region" description="Helical" evidence="2">
    <location>
        <begin position="253"/>
        <end position="272"/>
    </location>
</feature>
<evidence type="ECO:0000256" key="1">
    <source>
        <dbReference type="SAM" id="MobiDB-lite"/>
    </source>
</evidence>
<dbReference type="Pfam" id="PF06772">
    <property type="entry name" value="LtrA"/>
    <property type="match status" value="2"/>
</dbReference>
<protein>
    <submittedName>
        <fullName evidence="3">Low temperature requirement protein A</fullName>
    </submittedName>
</protein>
<evidence type="ECO:0000313" key="4">
    <source>
        <dbReference type="Proteomes" id="UP001596409"/>
    </source>
</evidence>